<dbReference type="AlphaFoldDB" id="A0A834J1G8"/>
<organism evidence="4 5">
    <name type="scientific">Vespula vulgaris</name>
    <name type="common">Yellow jacket</name>
    <name type="synonym">Wasp</name>
    <dbReference type="NCBI Taxonomy" id="7454"/>
    <lineage>
        <taxon>Eukaryota</taxon>
        <taxon>Metazoa</taxon>
        <taxon>Ecdysozoa</taxon>
        <taxon>Arthropoda</taxon>
        <taxon>Hexapoda</taxon>
        <taxon>Insecta</taxon>
        <taxon>Pterygota</taxon>
        <taxon>Neoptera</taxon>
        <taxon>Endopterygota</taxon>
        <taxon>Hymenoptera</taxon>
        <taxon>Apocrita</taxon>
        <taxon>Aculeata</taxon>
        <taxon>Vespoidea</taxon>
        <taxon>Vespidae</taxon>
        <taxon>Vespinae</taxon>
        <taxon>Vespula</taxon>
    </lineage>
</organism>
<dbReference type="InterPro" id="IPR006970">
    <property type="entry name" value="PT"/>
</dbReference>
<gene>
    <name evidence="4" type="ORF">HZH66_014493</name>
</gene>
<evidence type="ECO:0000313" key="5">
    <source>
        <dbReference type="Proteomes" id="UP000614350"/>
    </source>
</evidence>
<feature type="region of interest" description="Disordered" evidence="3">
    <location>
        <begin position="1"/>
        <end position="24"/>
    </location>
</feature>
<keyword evidence="2" id="KW-0677">Repeat</keyword>
<evidence type="ECO:0000313" key="4">
    <source>
        <dbReference type="EMBL" id="KAF7380138.1"/>
    </source>
</evidence>
<evidence type="ECO:0000256" key="3">
    <source>
        <dbReference type="SAM" id="MobiDB-lite"/>
    </source>
</evidence>
<name>A0A834J1G8_VESVU</name>
<keyword evidence="1" id="KW-0732">Signal</keyword>
<sequence length="95" mass="10692">MLLRATHLDYSTNVCSDTREPRNPEACLHFSASNPFVYGNALLKSNNKEKEEEEEIEVEEEEETKDRSASQPASQPTNQPTNQPSNQPTTNKPDS</sequence>
<accession>A0A834J1G8</accession>
<proteinExistence type="predicted"/>
<comment type="caution">
    <text evidence="4">The sequence shown here is derived from an EMBL/GenBank/DDBJ whole genome shotgun (WGS) entry which is preliminary data.</text>
</comment>
<dbReference type="Proteomes" id="UP000614350">
    <property type="component" value="Unassembled WGS sequence"/>
</dbReference>
<keyword evidence="5" id="KW-1185">Reference proteome</keyword>
<dbReference type="EMBL" id="JACSEA010000022">
    <property type="protein sequence ID" value="KAF7380138.1"/>
    <property type="molecule type" value="Genomic_DNA"/>
</dbReference>
<feature type="compositionally biased region" description="Acidic residues" evidence="3">
    <location>
        <begin position="51"/>
        <end position="63"/>
    </location>
</feature>
<protein>
    <submittedName>
        <fullName evidence="4">Uncharacterized protein</fullName>
    </submittedName>
</protein>
<evidence type="ECO:0000256" key="1">
    <source>
        <dbReference type="ARBA" id="ARBA00022729"/>
    </source>
</evidence>
<reference evidence="4" key="1">
    <citation type="journal article" date="2020" name="G3 (Bethesda)">
        <title>High-Quality Assemblies for Three Invasive Social Wasps from the &lt;i&gt;Vespula&lt;/i&gt; Genus.</title>
        <authorList>
            <person name="Harrop T.W.R."/>
            <person name="Guhlin J."/>
            <person name="McLaughlin G.M."/>
            <person name="Permina E."/>
            <person name="Stockwell P."/>
            <person name="Gilligan J."/>
            <person name="Le Lec M.F."/>
            <person name="Gruber M.A.M."/>
            <person name="Quinn O."/>
            <person name="Lovegrove M."/>
            <person name="Duncan E.J."/>
            <person name="Remnant E.J."/>
            <person name="Van Eeckhoven J."/>
            <person name="Graham B."/>
            <person name="Knapp R.A."/>
            <person name="Langford K.W."/>
            <person name="Kronenberg Z."/>
            <person name="Press M.O."/>
            <person name="Eacker S.M."/>
            <person name="Wilson-Rankin E.E."/>
            <person name="Purcell J."/>
            <person name="Lester P.J."/>
            <person name="Dearden P.K."/>
        </authorList>
    </citation>
    <scope>NUCLEOTIDE SEQUENCE</scope>
    <source>
        <strain evidence="4">Marl-1</strain>
    </source>
</reference>
<feature type="region of interest" description="Disordered" evidence="3">
    <location>
        <begin position="44"/>
        <end position="95"/>
    </location>
</feature>
<evidence type="ECO:0000256" key="2">
    <source>
        <dbReference type="ARBA" id="ARBA00022737"/>
    </source>
</evidence>
<dbReference type="Pfam" id="PF04886">
    <property type="entry name" value="PT"/>
    <property type="match status" value="1"/>
</dbReference>
<feature type="compositionally biased region" description="Polar residues" evidence="3">
    <location>
        <begin position="69"/>
        <end position="95"/>
    </location>
</feature>